<dbReference type="EMBL" id="JAQQXQ010000014">
    <property type="protein sequence ID" value="MDC8755846.1"/>
    <property type="molecule type" value="Genomic_DNA"/>
</dbReference>
<dbReference type="Proteomes" id="UP001216558">
    <property type="component" value="Unassembled WGS sequence"/>
</dbReference>
<protein>
    <submittedName>
        <fullName evidence="1">Uncharacterized protein</fullName>
    </submittedName>
</protein>
<reference evidence="1 2" key="1">
    <citation type="submission" date="2022-10" db="EMBL/GenBank/DDBJ databases">
        <title>Erythrobacter sp. sf7 Genome sequencing.</title>
        <authorList>
            <person name="Park S."/>
        </authorList>
    </citation>
    <scope>NUCLEOTIDE SEQUENCE [LARGE SCALE GENOMIC DNA]</scope>
    <source>
        <strain evidence="2">sf7</strain>
    </source>
</reference>
<sequence length="90" mass="9859">MGDLFMNVLSAILLLAQSVNPLSSGGSQPLTFEEFVEKAEPERLGAGPYTLVIVISGAFIRFDYASGEKCLHARNEVRRQAELRAFCIPT</sequence>
<gene>
    <name evidence="1" type="ORF">OIK40_14450</name>
</gene>
<organism evidence="1 2">
    <name type="scientific">Erythrobacter fulvus</name>
    <dbReference type="NCBI Taxonomy" id="2987523"/>
    <lineage>
        <taxon>Bacteria</taxon>
        <taxon>Pseudomonadati</taxon>
        <taxon>Pseudomonadota</taxon>
        <taxon>Alphaproteobacteria</taxon>
        <taxon>Sphingomonadales</taxon>
        <taxon>Erythrobacteraceae</taxon>
        <taxon>Erythrobacter/Porphyrobacter group</taxon>
        <taxon>Erythrobacter</taxon>
    </lineage>
</organism>
<evidence type="ECO:0000313" key="1">
    <source>
        <dbReference type="EMBL" id="MDC8755846.1"/>
    </source>
</evidence>
<keyword evidence="2" id="KW-1185">Reference proteome</keyword>
<evidence type="ECO:0000313" key="2">
    <source>
        <dbReference type="Proteomes" id="UP001216558"/>
    </source>
</evidence>
<accession>A0ABT5JUV7</accession>
<comment type="caution">
    <text evidence="1">The sequence shown here is derived from an EMBL/GenBank/DDBJ whole genome shotgun (WGS) entry which is preliminary data.</text>
</comment>
<dbReference type="RefSeq" id="WP_273679055.1">
    <property type="nucleotide sequence ID" value="NZ_JAQQXQ010000014.1"/>
</dbReference>
<name>A0ABT5JUV7_9SPHN</name>
<proteinExistence type="predicted"/>